<dbReference type="Gene3D" id="3.10.20.480">
    <property type="entry name" value="Antirestriction protein ArdA, domain 1"/>
    <property type="match status" value="1"/>
</dbReference>
<dbReference type="InterPro" id="IPR041895">
    <property type="entry name" value="ArdA_dom1"/>
</dbReference>
<dbReference type="RefSeq" id="WP_078772523.1">
    <property type="nucleotide sequence ID" value="NZ_CBCSBR010000017.1"/>
</dbReference>
<accession>A0A1T3MET4</accession>
<dbReference type="Proteomes" id="UP000190813">
    <property type="component" value="Unassembled WGS sequence"/>
</dbReference>
<protein>
    <submittedName>
        <fullName evidence="1">Antirestriction protein</fullName>
    </submittedName>
</protein>
<proteinExistence type="predicted"/>
<gene>
    <name evidence="1" type="ORF">BAZ10_07670</name>
</gene>
<dbReference type="InterPro" id="IPR009899">
    <property type="entry name" value="ArdA"/>
</dbReference>
<dbReference type="EMBL" id="MAHX01000017">
    <property type="protein sequence ID" value="OPC63034.1"/>
    <property type="molecule type" value="Genomic_DNA"/>
</dbReference>
<evidence type="ECO:0000313" key="1">
    <source>
        <dbReference type="EMBL" id="OPC63034.1"/>
    </source>
</evidence>
<organism evidence="1 2">
    <name type="scientific">Elizabethkingia occulta</name>
    <dbReference type="NCBI Taxonomy" id="1867263"/>
    <lineage>
        <taxon>Bacteria</taxon>
        <taxon>Pseudomonadati</taxon>
        <taxon>Bacteroidota</taxon>
        <taxon>Flavobacteriia</taxon>
        <taxon>Flavobacteriales</taxon>
        <taxon>Weeksellaceae</taxon>
        <taxon>Elizabethkingia</taxon>
    </lineage>
</organism>
<comment type="caution">
    <text evidence="1">The sequence shown here is derived from an EMBL/GenBank/DDBJ whole genome shotgun (WGS) entry which is preliminary data.</text>
</comment>
<reference evidence="1 2" key="1">
    <citation type="submission" date="2016-06" db="EMBL/GenBank/DDBJ databases">
        <title>Revisiting the taxonomy of the Elizabethkingia Genus based on Whole-Genome Sequencing, Optical Mapping, and MALDI-TOF.</title>
        <authorList>
            <person name="Nicholson A.C."/>
        </authorList>
    </citation>
    <scope>NUCLEOTIDE SEQUENCE [LARGE SCALE GENOMIC DNA]</scope>
    <source>
        <strain evidence="1 2">G4070</strain>
    </source>
</reference>
<keyword evidence="2" id="KW-1185">Reference proteome</keyword>
<sequence>MTNLQNCLDTFSIYVGTYKKYNEGSLFGNWLSLSDYSDYDELLEAMKELHNDEDDPEFMFQDYECPSFIQSLGLISESHISNTIYDIMGQIEDSSYDLEVIESFINCFGISDLNEVIDRINDCYVGEYSDDETFVQLLLEETGDVPQNLPSYICIDWESTARNVMYDYCTSNNNYFRNI</sequence>
<evidence type="ECO:0000313" key="2">
    <source>
        <dbReference type="Proteomes" id="UP000190813"/>
    </source>
</evidence>
<dbReference type="Pfam" id="PF07275">
    <property type="entry name" value="ArdA"/>
    <property type="match status" value="1"/>
</dbReference>
<name>A0A1T3MET4_9FLAO</name>
<dbReference type="AlphaFoldDB" id="A0A1T3MET4"/>